<dbReference type="RefSeq" id="WP_155106923.1">
    <property type="nucleotide sequence ID" value="NZ_WMJZ01000003.1"/>
</dbReference>
<dbReference type="FunFam" id="2.30.130.30:FF:000001">
    <property type="entry name" value="UPF0267 protein YqfB"/>
    <property type="match status" value="1"/>
</dbReference>
<name>A0A6L6II17_9ENTR</name>
<feature type="domain" description="ASCH" evidence="3">
    <location>
        <begin position="6"/>
        <end position="102"/>
    </location>
</feature>
<comment type="function">
    <text evidence="2">Catalyzes the hydrolysis of N(4)-acetylcytidine (ac4C).</text>
</comment>
<comment type="catalytic activity">
    <reaction evidence="2">
        <text>N(4)-acetyl-2'-deoxycytidine + H2O = 2'-deoxycytidine + acetate + H(+)</text>
        <dbReference type="Rhea" id="RHEA:62936"/>
        <dbReference type="ChEBI" id="CHEBI:15377"/>
        <dbReference type="ChEBI" id="CHEBI:15378"/>
        <dbReference type="ChEBI" id="CHEBI:15698"/>
        <dbReference type="ChEBI" id="CHEBI:30089"/>
        <dbReference type="ChEBI" id="CHEBI:146133"/>
        <dbReference type="EC" id="3.5.1.135"/>
    </reaction>
</comment>
<dbReference type="Pfam" id="PF04266">
    <property type="entry name" value="ASCH"/>
    <property type="match status" value="1"/>
</dbReference>
<dbReference type="OrthoDB" id="8590202at2"/>
<comment type="caution">
    <text evidence="4">The sequence shown here is derived from an EMBL/GenBank/DDBJ whole genome shotgun (WGS) entry which is preliminary data.</text>
</comment>
<evidence type="ECO:0000313" key="4">
    <source>
        <dbReference type="EMBL" id="MTH45236.1"/>
    </source>
</evidence>
<sequence>MQPNDITFFQRFQEDILAGRKTITIRDEAESHFKPGDILRVGRYEDDGYFCTIEVTALATVTLDTLTEKHARQENMSLEALKQIIAAIYPGQTQFYVIDFQCL</sequence>
<evidence type="ECO:0000256" key="2">
    <source>
        <dbReference type="HAMAP-Rule" id="MF_00684"/>
    </source>
</evidence>
<keyword evidence="1 2" id="KW-0378">Hydrolase</keyword>
<dbReference type="SMART" id="SM01022">
    <property type="entry name" value="ASCH"/>
    <property type="match status" value="1"/>
</dbReference>
<accession>A0A6L6II17</accession>
<dbReference type="EC" id="3.5.1.135" evidence="2"/>
<reference evidence="4 5" key="1">
    <citation type="submission" date="2019-11" db="EMBL/GenBank/DDBJ databases">
        <title>Escherichia alba sp. nov. isolated from the gut of plastic-eating superworms Zophobas atratus.</title>
        <authorList>
            <person name="Yang Y."/>
        </authorList>
    </citation>
    <scope>NUCLEOTIDE SEQUENCE [LARGE SCALE GENOMIC DNA]</scope>
    <source>
        <strain evidence="5">BIT-B35</strain>
    </source>
</reference>
<comment type="catalytic activity">
    <reaction evidence="2">
        <text>N(4)-acetylcytidine + H2O = cytidine + acetate + H(+)</text>
        <dbReference type="Rhea" id="RHEA:62932"/>
        <dbReference type="ChEBI" id="CHEBI:15377"/>
        <dbReference type="ChEBI" id="CHEBI:15378"/>
        <dbReference type="ChEBI" id="CHEBI:17562"/>
        <dbReference type="ChEBI" id="CHEBI:30089"/>
        <dbReference type="ChEBI" id="CHEBI:70989"/>
        <dbReference type="EC" id="3.5.1.135"/>
    </reaction>
</comment>
<evidence type="ECO:0000313" key="5">
    <source>
        <dbReference type="Proteomes" id="UP000477739"/>
    </source>
</evidence>
<dbReference type="InterPro" id="IPR008314">
    <property type="entry name" value="AC4CH"/>
</dbReference>
<organism evidence="4 5">
    <name type="scientific">Intestinirhabdus alba</name>
    <dbReference type="NCBI Taxonomy" id="2899544"/>
    <lineage>
        <taxon>Bacteria</taxon>
        <taxon>Pseudomonadati</taxon>
        <taxon>Pseudomonadota</taxon>
        <taxon>Gammaproteobacteria</taxon>
        <taxon>Enterobacterales</taxon>
        <taxon>Enterobacteriaceae</taxon>
        <taxon>Intestinirhabdus</taxon>
    </lineage>
</organism>
<dbReference type="InterPro" id="IPR015947">
    <property type="entry name" value="PUA-like_sf"/>
</dbReference>
<comment type="catalytic activity">
    <reaction evidence="2">
        <text>N(4)-acetylcytosine + H2O = cytosine + acetate + H(+)</text>
        <dbReference type="Rhea" id="RHEA:62940"/>
        <dbReference type="ChEBI" id="CHEBI:15377"/>
        <dbReference type="ChEBI" id="CHEBI:15378"/>
        <dbReference type="ChEBI" id="CHEBI:16040"/>
        <dbReference type="ChEBI" id="CHEBI:30089"/>
        <dbReference type="ChEBI" id="CHEBI:146134"/>
        <dbReference type="EC" id="3.5.1.135"/>
    </reaction>
</comment>
<proteinExistence type="inferred from homology"/>
<dbReference type="Proteomes" id="UP000477739">
    <property type="component" value="Unassembled WGS sequence"/>
</dbReference>
<keyword evidence="5" id="KW-1185">Reference proteome</keyword>
<evidence type="ECO:0000259" key="3">
    <source>
        <dbReference type="SMART" id="SM01022"/>
    </source>
</evidence>
<gene>
    <name evidence="4" type="ORF">GJV78_02940</name>
</gene>
<dbReference type="SUPFAM" id="SSF88697">
    <property type="entry name" value="PUA domain-like"/>
    <property type="match status" value="1"/>
</dbReference>
<dbReference type="PANTHER" id="PTHR38088:SF2">
    <property type="entry name" value="UCP029143 FAMILY PROTEIN"/>
    <property type="match status" value="1"/>
</dbReference>
<comment type="similarity">
    <text evidence="2">Belongs to the N(4)-acetylcytidine amidohydrolase family.</text>
</comment>
<dbReference type="Gene3D" id="2.30.130.30">
    <property type="entry name" value="Hypothetical protein"/>
    <property type="match status" value="1"/>
</dbReference>
<dbReference type="GO" id="GO:0016813">
    <property type="term" value="F:hydrolase activity, acting on carbon-nitrogen (but not peptide) bonds, in linear amidines"/>
    <property type="evidence" value="ECO:0007669"/>
    <property type="project" value="UniProtKB-UniRule"/>
</dbReference>
<feature type="active site" description="Proton acceptor" evidence="2">
    <location>
        <position position="21"/>
    </location>
</feature>
<dbReference type="HAMAP" id="MF_00684">
    <property type="entry name" value="ac4C_amidohydr"/>
    <property type="match status" value="1"/>
</dbReference>
<dbReference type="GO" id="GO:0005829">
    <property type="term" value="C:cytosol"/>
    <property type="evidence" value="ECO:0007669"/>
    <property type="project" value="TreeGrafter"/>
</dbReference>
<dbReference type="PANTHER" id="PTHR38088">
    <property type="entry name" value="UCP029143 FAMILY PROTEIN"/>
    <property type="match status" value="1"/>
</dbReference>
<feature type="active site" description="Proton donor" evidence="2">
    <location>
        <position position="74"/>
    </location>
</feature>
<protein>
    <recommendedName>
        <fullName evidence="2">N(4)-acetylcytidine amidohydrolase</fullName>
        <shortName evidence="2">ac4C amidohydrolase</shortName>
        <ecNumber evidence="2">3.5.1.135</ecNumber>
    </recommendedName>
</protein>
<dbReference type="AlphaFoldDB" id="A0A6L6II17"/>
<dbReference type="InterPro" id="IPR007374">
    <property type="entry name" value="ASCH_domain"/>
</dbReference>
<dbReference type="NCBIfam" id="NF003443">
    <property type="entry name" value="PRK04980.1"/>
    <property type="match status" value="1"/>
</dbReference>
<dbReference type="EMBL" id="WMJZ01000003">
    <property type="protein sequence ID" value="MTH45236.1"/>
    <property type="molecule type" value="Genomic_DNA"/>
</dbReference>
<feature type="active site" description="Nucleophile" evidence="2">
    <location>
        <position position="24"/>
    </location>
</feature>
<dbReference type="PIRSF" id="PIRSF029143">
    <property type="entry name" value="UCP029143"/>
    <property type="match status" value="1"/>
</dbReference>
<evidence type="ECO:0000256" key="1">
    <source>
        <dbReference type="ARBA" id="ARBA00022801"/>
    </source>
</evidence>
<dbReference type="CDD" id="cd06552">
    <property type="entry name" value="ASCH_yqfb_like"/>
    <property type="match status" value="1"/>
</dbReference>